<dbReference type="HAMAP" id="MF_02087">
    <property type="entry name" value="PLP_homeostasis"/>
    <property type="match status" value="1"/>
</dbReference>
<dbReference type="InterPro" id="IPR011078">
    <property type="entry name" value="PyrdxlP_homeostasis"/>
</dbReference>
<evidence type="ECO:0000256" key="2">
    <source>
        <dbReference type="HAMAP-Rule" id="MF_03225"/>
    </source>
</evidence>
<evidence type="ECO:0000256" key="1">
    <source>
        <dbReference type="ARBA" id="ARBA00022898"/>
    </source>
</evidence>
<reference evidence="5" key="2">
    <citation type="journal article" date="2023" name="BMC Genomics">
        <title>Pest status, molecular evolution, and epigenetic factors derived from the genome assembly of Frankliniella fusca, a thysanopteran phytovirus vector.</title>
        <authorList>
            <person name="Catto M.A."/>
            <person name="Labadie P.E."/>
            <person name="Jacobson A.L."/>
            <person name="Kennedy G.G."/>
            <person name="Srinivasan R."/>
            <person name="Hunt B.G."/>
        </authorList>
    </citation>
    <scope>NUCLEOTIDE SEQUENCE</scope>
    <source>
        <strain evidence="5">PL_HMW_Pooled</strain>
    </source>
</reference>
<evidence type="ECO:0000313" key="6">
    <source>
        <dbReference type="Proteomes" id="UP001219518"/>
    </source>
</evidence>
<proteinExistence type="inferred from homology"/>
<gene>
    <name evidence="5" type="ORF">KUF71_019130</name>
</gene>
<dbReference type="EMBL" id="JAHWGI010000082">
    <property type="protein sequence ID" value="KAK3908874.1"/>
    <property type="molecule type" value="Genomic_DNA"/>
</dbReference>
<dbReference type="PANTHER" id="PTHR10146">
    <property type="entry name" value="PROLINE SYNTHETASE CO-TRANSCRIBED BACTERIAL HOMOLOG PROTEIN"/>
    <property type="match status" value="1"/>
</dbReference>
<feature type="domain" description="Alanine racemase N-terminal" evidence="4">
    <location>
        <begin position="77"/>
        <end position="289"/>
    </location>
</feature>
<dbReference type="Gene3D" id="3.20.20.10">
    <property type="entry name" value="Alanine racemase"/>
    <property type="match status" value="1"/>
</dbReference>
<sequence>MINSKLRNQAVKWLGNSLSSKKQVFLSCLPTPRYFADYQLEHRKMTESDVVQGLQEVRDRIKTAVLKRPEGSTGIEPRLVAVSKTKPKQLIIAAYNVGQRHFGENYVQELDEKSHDPELLEICPDIRWHLIGHLQRNKVNKVAQMPNLYMVETVDTEKLASALNTSYEKYRKKPDCRLKVMIQVNTSGEEEKSGCSPDMAASLYLFVQEKCPALEAVGLMTIGQYGYDVSNGPNPDFLGLVKCRKEVASKMGVDEHTIELSMGMSTDYADAIELGSTSVRVGTSIFGAREKKK</sequence>
<reference evidence="5" key="1">
    <citation type="submission" date="2021-07" db="EMBL/GenBank/DDBJ databases">
        <authorList>
            <person name="Catto M.A."/>
            <person name="Jacobson A."/>
            <person name="Kennedy G."/>
            <person name="Labadie P."/>
            <person name="Hunt B.G."/>
            <person name="Srinivasan R."/>
        </authorList>
    </citation>
    <scope>NUCLEOTIDE SEQUENCE</scope>
    <source>
        <strain evidence="5">PL_HMW_Pooled</strain>
        <tissue evidence="5">Head</tissue>
    </source>
</reference>
<evidence type="ECO:0000313" key="5">
    <source>
        <dbReference type="EMBL" id="KAK3908874.1"/>
    </source>
</evidence>
<organism evidence="5 6">
    <name type="scientific">Frankliniella fusca</name>
    <dbReference type="NCBI Taxonomy" id="407009"/>
    <lineage>
        <taxon>Eukaryota</taxon>
        <taxon>Metazoa</taxon>
        <taxon>Ecdysozoa</taxon>
        <taxon>Arthropoda</taxon>
        <taxon>Hexapoda</taxon>
        <taxon>Insecta</taxon>
        <taxon>Pterygota</taxon>
        <taxon>Neoptera</taxon>
        <taxon>Paraneoptera</taxon>
        <taxon>Thysanoptera</taxon>
        <taxon>Terebrantia</taxon>
        <taxon>Thripoidea</taxon>
        <taxon>Thripidae</taxon>
        <taxon>Frankliniella</taxon>
    </lineage>
</organism>
<comment type="similarity">
    <text evidence="2 3">Belongs to the pyridoxal phosphate-binding protein YggS/PROSC family.</text>
</comment>
<dbReference type="AlphaFoldDB" id="A0AAE1GTK9"/>
<dbReference type="GO" id="GO:0030170">
    <property type="term" value="F:pyridoxal phosphate binding"/>
    <property type="evidence" value="ECO:0007669"/>
    <property type="project" value="UniProtKB-UniRule"/>
</dbReference>
<accession>A0AAE1GTK9</accession>
<comment type="caution">
    <text evidence="5">The sequence shown here is derived from an EMBL/GenBank/DDBJ whole genome shotgun (WGS) entry which is preliminary data.</text>
</comment>
<keyword evidence="6" id="KW-1185">Reference proteome</keyword>
<dbReference type="SUPFAM" id="SSF51419">
    <property type="entry name" value="PLP-binding barrel"/>
    <property type="match status" value="1"/>
</dbReference>
<dbReference type="PANTHER" id="PTHR10146:SF14">
    <property type="entry name" value="PYRIDOXAL PHOSPHATE HOMEOSTASIS PROTEIN"/>
    <property type="match status" value="1"/>
</dbReference>
<dbReference type="NCBIfam" id="TIGR00044">
    <property type="entry name" value="YggS family pyridoxal phosphate-dependent enzyme"/>
    <property type="match status" value="1"/>
</dbReference>
<evidence type="ECO:0000256" key="3">
    <source>
        <dbReference type="RuleBase" id="RU004514"/>
    </source>
</evidence>
<dbReference type="InterPro" id="IPR029066">
    <property type="entry name" value="PLP-binding_barrel"/>
</dbReference>
<protein>
    <recommendedName>
        <fullName evidence="2">Pyridoxal phosphate homeostasis protein</fullName>
        <shortName evidence="2">PLP homeostasis protein</shortName>
    </recommendedName>
</protein>
<dbReference type="Proteomes" id="UP001219518">
    <property type="component" value="Unassembled WGS sequence"/>
</dbReference>
<dbReference type="InterPro" id="IPR001608">
    <property type="entry name" value="Ala_racemase_N"/>
</dbReference>
<name>A0AAE1GTK9_9NEOP</name>
<dbReference type="Pfam" id="PF01168">
    <property type="entry name" value="Ala_racemase_N"/>
    <property type="match status" value="1"/>
</dbReference>
<feature type="modified residue" description="N6-(pyridoxal phosphate)lysine" evidence="2">
    <location>
        <position position="84"/>
    </location>
</feature>
<evidence type="ECO:0000259" key="4">
    <source>
        <dbReference type="Pfam" id="PF01168"/>
    </source>
</evidence>
<dbReference type="FunFam" id="3.20.20.10:FF:000007">
    <property type="entry name" value="Pyridoxal phosphate homeostasis protein"/>
    <property type="match status" value="1"/>
</dbReference>
<comment type="function">
    <text evidence="2">Pyridoxal 5'-phosphate (PLP)-binding protein, which may be involved in intracellular homeostatic regulation of pyridoxal 5'-phosphate (PLP), the active form of vitamin B6.</text>
</comment>
<keyword evidence="1 2" id="KW-0663">Pyridoxal phosphate</keyword>
<dbReference type="CDD" id="cd06822">
    <property type="entry name" value="PLPDE_III_YBL036c_euk"/>
    <property type="match status" value="1"/>
</dbReference>